<protein>
    <submittedName>
        <fullName evidence="2">Aldose 1-epimerase</fullName>
    </submittedName>
</protein>
<dbReference type="GO" id="GO:0004034">
    <property type="term" value="F:aldose 1-epimerase activity"/>
    <property type="evidence" value="ECO:0007669"/>
    <property type="project" value="TreeGrafter"/>
</dbReference>
<evidence type="ECO:0000313" key="3">
    <source>
        <dbReference type="Proteomes" id="UP000192927"/>
    </source>
</evidence>
<evidence type="ECO:0000313" key="4">
    <source>
        <dbReference type="Proteomes" id="UP000324767"/>
    </source>
</evidence>
<evidence type="ECO:0000313" key="1">
    <source>
        <dbReference type="EMBL" id="KAA6409022.1"/>
    </source>
</evidence>
<dbReference type="OrthoDB" id="274691at2759"/>
<name>A0A1W5D089_9LECA</name>
<evidence type="ECO:0000313" key="2">
    <source>
        <dbReference type="EMBL" id="SLM36547.1"/>
    </source>
</evidence>
<dbReference type="GO" id="GO:0006006">
    <property type="term" value="P:glucose metabolic process"/>
    <property type="evidence" value="ECO:0007669"/>
    <property type="project" value="TreeGrafter"/>
</dbReference>
<gene>
    <name evidence="1" type="ORF">FRX48_07366</name>
</gene>
<dbReference type="EMBL" id="FWEW01001107">
    <property type="protein sequence ID" value="SLM36547.1"/>
    <property type="molecule type" value="Genomic_DNA"/>
</dbReference>
<dbReference type="GO" id="GO:0030246">
    <property type="term" value="F:carbohydrate binding"/>
    <property type="evidence" value="ECO:0007669"/>
    <property type="project" value="InterPro"/>
</dbReference>
<dbReference type="EMBL" id="VXIT01000012">
    <property type="protein sequence ID" value="KAA6409022.1"/>
    <property type="molecule type" value="Genomic_DNA"/>
</dbReference>
<dbReference type="Gene3D" id="2.70.98.10">
    <property type="match status" value="1"/>
</dbReference>
<dbReference type="InterPro" id="IPR008183">
    <property type="entry name" value="Aldose_1/G6P_1-epimerase"/>
</dbReference>
<dbReference type="Pfam" id="PF01263">
    <property type="entry name" value="Aldose_epim"/>
    <property type="match status" value="1"/>
</dbReference>
<reference evidence="1 4" key="3">
    <citation type="submission" date="2019-09" db="EMBL/GenBank/DDBJ databases">
        <title>The hologenome of the rock-dwelling lichen Lasallia pustulata.</title>
        <authorList>
            <person name="Greshake Tzovaras B."/>
            <person name="Segers F."/>
            <person name="Bicker A."/>
            <person name="Dal Grande F."/>
            <person name="Otte J."/>
            <person name="Hankeln T."/>
            <person name="Schmitt I."/>
            <person name="Ebersberger I."/>
        </authorList>
    </citation>
    <scope>NUCLEOTIDE SEQUENCE [LARGE SCALE GENOMIC DNA]</scope>
    <source>
        <strain evidence="1">A1-1</strain>
    </source>
</reference>
<dbReference type="AlphaFoldDB" id="A0A1W5D089"/>
<accession>A0A1W5D089</accession>
<organism evidence="2 3">
    <name type="scientific">Lasallia pustulata</name>
    <dbReference type="NCBI Taxonomy" id="136370"/>
    <lineage>
        <taxon>Eukaryota</taxon>
        <taxon>Fungi</taxon>
        <taxon>Dikarya</taxon>
        <taxon>Ascomycota</taxon>
        <taxon>Pezizomycotina</taxon>
        <taxon>Lecanoromycetes</taxon>
        <taxon>OSLEUM clade</taxon>
        <taxon>Umbilicariomycetidae</taxon>
        <taxon>Umbilicariales</taxon>
        <taxon>Umbilicariaceae</taxon>
        <taxon>Lasallia</taxon>
    </lineage>
</organism>
<keyword evidence="3" id="KW-1185">Reference proteome</keyword>
<dbReference type="SUPFAM" id="SSF74650">
    <property type="entry name" value="Galactose mutarotase-like"/>
    <property type="match status" value="1"/>
</dbReference>
<reference evidence="3" key="1">
    <citation type="submission" date="2017-03" db="EMBL/GenBank/DDBJ databases">
        <authorList>
            <person name="Sharma R."/>
            <person name="Thines M."/>
        </authorList>
    </citation>
    <scope>NUCLEOTIDE SEQUENCE [LARGE SCALE GENOMIC DNA]</scope>
</reference>
<sequence>MSSQPIAATAAGSDAGSDAGESAFTFLPQGALIQEFKVAGVNIVQGFPDAKFYKTHNTPYFGETIGRTTNRIKDGKIENLNGKTYHLPLNNPPNSLHGGNEGWGKKDFEGPKPVNRHGREGVEFRYLSKDGEEGYPGTVDCRVWYTAGMEEGKTVLDAEWEVEFVGDECDETVVGVTNHSYFNLNPPAPTIDGTIVTLGTTQYLPLSPTRIPLGTIAAHPSLPPANQPFTLSATAPALDDCFILNPDPASVPLDTRRLPLQTLATLSHPASKLHLRIESTEPAFQFYTGEGVDVPAVGGVAKRGMRAGVAVEPSRYVDAAGREEWRGMCLVRRGEVWGARARWVAWKG</sequence>
<dbReference type="Proteomes" id="UP000324767">
    <property type="component" value="Unassembled WGS sequence"/>
</dbReference>
<dbReference type="GO" id="GO:0033499">
    <property type="term" value="P:galactose catabolic process via UDP-galactose, Leloir pathway"/>
    <property type="evidence" value="ECO:0007669"/>
    <property type="project" value="TreeGrafter"/>
</dbReference>
<dbReference type="InterPro" id="IPR011013">
    <property type="entry name" value="Gal_mutarotase_sf_dom"/>
</dbReference>
<dbReference type="PANTHER" id="PTHR10091">
    <property type="entry name" value="ALDOSE-1-EPIMERASE"/>
    <property type="match status" value="1"/>
</dbReference>
<dbReference type="PANTHER" id="PTHR10091:SF0">
    <property type="entry name" value="GALACTOSE MUTAROTASE"/>
    <property type="match status" value="1"/>
</dbReference>
<reference evidence="2" key="2">
    <citation type="submission" date="2017-03" db="EMBL/GenBank/DDBJ databases">
        <authorList>
            <person name="Afonso C.L."/>
            <person name="Miller P.J."/>
            <person name="Scott M.A."/>
            <person name="Spackman E."/>
            <person name="Goraichik I."/>
            <person name="Dimitrov K.M."/>
            <person name="Suarez D.L."/>
            <person name="Swayne D.E."/>
        </authorList>
    </citation>
    <scope>NUCLEOTIDE SEQUENCE [LARGE SCALE GENOMIC DNA]</scope>
</reference>
<dbReference type="Proteomes" id="UP000192927">
    <property type="component" value="Unassembled WGS sequence"/>
</dbReference>
<dbReference type="InterPro" id="IPR014718">
    <property type="entry name" value="GH-type_carb-bd"/>
</dbReference>
<proteinExistence type="predicted"/>